<feature type="transmembrane region" description="Helical" evidence="5">
    <location>
        <begin position="95"/>
        <end position="114"/>
    </location>
</feature>
<gene>
    <name evidence="6" type="ORF">E2C01_083173</name>
</gene>
<organism evidence="6 7">
    <name type="scientific">Portunus trituberculatus</name>
    <name type="common">Swimming crab</name>
    <name type="synonym">Neptunus trituberculatus</name>
    <dbReference type="NCBI Taxonomy" id="210409"/>
    <lineage>
        <taxon>Eukaryota</taxon>
        <taxon>Metazoa</taxon>
        <taxon>Ecdysozoa</taxon>
        <taxon>Arthropoda</taxon>
        <taxon>Crustacea</taxon>
        <taxon>Multicrustacea</taxon>
        <taxon>Malacostraca</taxon>
        <taxon>Eumalacostraca</taxon>
        <taxon>Eucarida</taxon>
        <taxon>Decapoda</taxon>
        <taxon>Pleocyemata</taxon>
        <taxon>Brachyura</taxon>
        <taxon>Eubrachyura</taxon>
        <taxon>Portunoidea</taxon>
        <taxon>Portunidae</taxon>
        <taxon>Portuninae</taxon>
        <taxon>Portunus</taxon>
    </lineage>
</organism>
<comment type="caution">
    <text evidence="6">The sequence shown here is derived from an EMBL/GenBank/DDBJ whole genome shotgun (WGS) entry which is preliminary data.</text>
</comment>
<evidence type="ECO:0000256" key="4">
    <source>
        <dbReference type="ARBA" id="ARBA00023136"/>
    </source>
</evidence>
<keyword evidence="2 5" id="KW-0812">Transmembrane</keyword>
<sequence>MSDNYLALLGAFSSVADYTLYGLVSENTEFLVWIAPTAALLVNSCVIAIRSILSKFVTGDELGKVSAVMGALDGVMPMISFSLYTAIYHATVKDFPGTQFFFGATANLLMTLIFM</sequence>
<keyword evidence="7" id="KW-1185">Reference proteome</keyword>
<proteinExistence type="predicted"/>
<reference evidence="6 7" key="1">
    <citation type="submission" date="2019-05" db="EMBL/GenBank/DDBJ databases">
        <title>Another draft genome of Portunus trituberculatus and its Hox gene families provides insights of decapod evolution.</title>
        <authorList>
            <person name="Jeong J.-H."/>
            <person name="Song I."/>
            <person name="Kim S."/>
            <person name="Choi T."/>
            <person name="Kim D."/>
            <person name="Ryu S."/>
            <person name="Kim W."/>
        </authorList>
    </citation>
    <scope>NUCLEOTIDE SEQUENCE [LARGE SCALE GENOMIC DNA]</scope>
    <source>
        <tissue evidence="6">Muscle</tissue>
    </source>
</reference>
<dbReference type="Proteomes" id="UP000324222">
    <property type="component" value="Unassembled WGS sequence"/>
</dbReference>
<dbReference type="PANTHER" id="PTHR23507">
    <property type="entry name" value="ZGC:174356"/>
    <property type="match status" value="1"/>
</dbReference>
<keyword evidence="3 5" id="KW-1133">Transmembrane helix</keyword>
<comment type="subcellular location">
    <subcellularLocation>
        <location evidence="1">Membrane</location>
        <topology evidence="1">Multi-pass membrane protein</topology>
    </subcellularLocation>
</comment>
<dbReference type="GO" id="GO:0016020">
    <property type="term" value="C:membrane"/>
    <property type="evidence" value="ECO:0007669"/>
    <property type="project" value="UniProtKB-SubCell"/>
</dbReference>
<dbReference type="OrthoDB" id="3026777at2759"/>
<dbReference type="AlphaFoldDB" id="A0A5B7IWH9"/>
<evidence type="ECO:0000256" key="2">
    <source>
        <dbReference type="ARBA" id="ARBA00022692"/>
    </source>
</evidence>
<protein>
    <recommendedName>
        <fullName evidence="8">Solute carrier family 46 member 3</fullName>
    </recommendedName>
</protein>
<evidence type="ECO:0000256" key="3">
    <source>
        <dbReference type="ARBA" id="ARBA00022989"/>
    </source>
</evidence>
<accession>A0A5B7IWH9</accession>
<evidence type="ECO:0000256" key="1">
    <source>
        <dbReference type="ARBA" id="ARBA00004141"/>
    </source>
</evidence>
<keyword evidence="4 5" id="KW-0472">Membrane</keyword>
<feature type="transmembrane region" description="Helical" evidence="5">
    <location>
        <begin position="30"/>
        <end position="53"/>
    </location>
</feature>
<evidence type="ECO:0000256" key="5">
    <source>
        <dbReference type="SAM" id="Phobius"/>
    </source>
</evidence>
<evidence type="ECO:0000313" key="6">
    <source>
        <dbReference type="EMBL" id="MPC88272.1"/>
    </source>
</evidence>
<evidence type="ECO:0000313" key="7">
    <source>
        <dbReference type="Proteomes" id="UP000324222"/>
    </source>
</evidence>
<name>A0A5B7IWH9_PORTR</name>
<dbReference type="PANTHER" id="PTHR23507:SF1">
    <property type="entry name" value="FI18259P1-RELATED"/>
    <property type="match status" value="1"/>
</dbReference>
<evidence type="ECO:0008006" key="8">
    <source>
        <dbReference type="Google" id="ProtNLM"/>
    </source>
</evidence>
<dbReference type="GO" id="GO:0022857">
    <property type="term" value="F:transmembrane transporter activity"/>
    <property type="evidence" value="ECO:0007669"/>
    <property type="project" value="TreeGrafter"/>
</dbReference>
<dbReference type="EMBL" id="VSRR010077270">
    <property type="protein sequence ID" value="MPC88272.1"/>
    <property type="molecule type" value="Genomic_DNA"/>
</dbReference>
<feature type="transmembrane region" description="Helical" evidence="5">
    <location>
        <begin position="65"/>
        <end position="89"/>
    </location>
</feature>